<dbReference type="KEGG" id="uru:DSM104443_00051"/>
<dbReference type="Proteomes" id="UP000501534">
    <property type="component" value="Chromosome"/>
</dbReference>
<evidence type="ECO:0000313" key="7">
    <source>
        <dbReference type="Proteomes" id="UP000501534"/>
    </source>
</evidence>
<gene>
    <name evidence="6" type="ORF">DSM104443_00051</name>
</gene>
<feature type="domain" description="HTH tetR-type" evidence="5">
    <location>
        <begin position="6"/>
        <end position="66"/>
    </location>
</feature>
<evidence type="ECO:0000256" key="2">
    <source>
        <dbReference type="ARBA" id="ARBA00023125"/>
    </source>
</evidence>
<evidence type="ECO:0000259" key="5">
    <source>
        <dbReference type="PROSITE" id="PS50977"/>
    </source>
</evidence>
<keyword evidence="3" id="KW-0804">Transcription</keyword>
<dbReference type="PROSITE" id="PS50977">
    <property type="entry name" value="HTH_TETR_2"/>
    <property type="match status" value="1"/>
</dbReference>
<evidence type="ECO:0000256" key="4">
    <source>
        <dbReference type="PROSITE-ProRule" id="PRU00335"/>
    </source>
</evidence>
<dbReference type="SUPFAM" id="SSF46689">
    <property type="entry name" value="Homeodomain-like"/>
    <property type="match status" value="1"/>
</dbReference>
<dbReference type="PANTHER" id="PTHR30055">
    <property type="entry name" value="HTH-TYPE TRANSCRIPTIONAL REGULATOR RUTR"/>
    <property type="match status" value="1"/>
</dbReference>
<dbReference type="RefSeq" id="WP_171088720.1">
    <property type="nucleotide sequence ID" value="NZ_CP053069.1"/>
</dbReference>
<evidence type="ECO:0000256" key="1">
    <source>
        <dbReference type="ARBA" id="ARBA00023015"/>
    </source>
</evidence>
<organism evidence="6 7">
    <name type="scientific">Usitatibacter rugosus</name>
    <dbReference type="NCBI Taxonomy" id="2732067"/>
    <lineage>
        <taxon>Bacteria</taxon>
        <taxon>Pseudomonadati</taxon>
        <taxon>Pseudomonadota</taxon>
        <taxon>Betaproteobacteria</taxon>
        <taxon>Nitrosomonadales</taxon>
        <taxon>Usitatibacteraceae</taxon>
        <taxon>Usitatibacter</taxon>
    </lineage>
</organism>
<dbReference type="InterPro" id="IPR036271">
    <property type="entry name" value="Tet_transcr_reg_TetR-rel_C_sf"/>
</dbReference>
<dbReference type="InterPro" id="IPR001647">
    <property type="entry name" value="HTH_TetR"/>
</dbReference>
<name>A0A6M4GPM1_9PROT</name>
<keyword evidence="1" id="KW-0805">Transcription regulation</keyword>
<evidence type="ECO:0000256" key="3">
    <source>
        <dbReference type="ARBA" id="ARBA00023163"/>
    </source>
</evidence>
<dbReference type="GO" id="GO:0003700">
    <property type="term" value="F:DNA-binding transcription factor activity"/>
    <property type="evidence" value="ECO:0007669"/>
    <property type="project" value="TreeGrafter"/>
</dbReference>
<dbReference type="PANTHER" id="PTHR30055:SF234">
    <property type="entry name" value="HTH-TYPE TRANSCRIPTIONAL REGULATOR BETI"/>
    <property type="match status" value="1"/>
</dbReference>
<dbReference type="Gene3D" id="1.10.357.10">
    <property type="entry name" value="Tetracycline Repressor, domain 2"/>
    <property type="match status" value="1"/>
</dbReference>
<dbReference type="Pfam" id="PF00440">
    <property type="entry name" value="TetR_N"/>
    <property type="match status" value="1"/>
</dbReference>
<keyword evidence="2 4" id="KW-0238">DNA-binding</keyword>
<protein>
    <recommendedName>
        <fullName evidence="5">HTH tetR-type domain-containing protein</fullName>
    </recommendedName>
</protein>
<dbReference type="GO" id="GO:0000976">
    <property type="term" value="F:transcription cis-regulatory region binding"/>
    <property type="evidence" value="ECO:0007669"/>
    <property type="project" value="TreeGrafter"/>
</dbReference>
<dbReference type="EMBL" id="CP053069">
    <property type="protein sequence ID" value="QJR09016.1"/>
    <property type="molecule type" value="Genomic_DNA"/>
</dbReference>
<keyword evidence="7" id="KW-1185">Reference proteome</keyword>
<proteinExistence type="predicted"/>
<feature type="DNA-binding region" description="H-T-H motif" evidence="4">
    <location>
        <begin position="29"/>
        <end position="48"/>
    </location>
</feature>
<dbReference type="InterPro" id="IPR050109">
    <property type="entry name" value="HTH-type_TetR-like_transc_reg"/>
</dbReference>
<evidence type="ECO:0000313" key="6">
    <source>
        <dbReference type="EMBL" id="QJR09016.1"/>
    </source>
</evidence>
<dbReference type="SUPFAM" id="SSF48498">
    <property type="entry name" value="Tetracyclin repressor-like, C-terminal domain"/>
    <property type="match status" value="1"/>
</dbReference>
<dbReference type="InterPro" id="IPR009057">
    <property type="entry name" value="Homeodomain-like_sf"/>
</dbReference>
<sequence length="230" mass="24778">MARPSRNLDRALIAAGQALYPSTGCAGLTIRQVADAAGVNIGMFHYHFKTREAFLRAVLEANYEDMFSRLPVVTEQLARDFSHTDLLRHALKALGHWSREHRGFIARLLADCMAHDPVARSFFAANFPRHLERVGQIIAAAQQAGALRAMPLPQAMAFCAGAISLPLIAVGTVVDSGMLPAPRKRSLEAAVLSAAAVDERIELVLHALGTPLPATRKAAPKASKKKKGTS</sequence>
<reference evidence="6 7" key="1">
    <citation type="submission" date="2020-04" db="EMBL/GenBank/DDBJ databases">
        <title>Usitatibacter rugosus gen. nov., sp. nov. and Usitatibacter palustris sp. nov., novel members of Usitatibacteraceae fam. nov. within the order Nitrosomonadales isolated from soil.</title>
        <authorList>
            <person name="Huber K.J."/>
            <person name="Neumann-Schaal M."/>
            <person name="Geppert A."/>
            <person name="Luckner M."/>
            <person name="Wanner G."/>
            <person name="Overmann J."/>
        </authorList>
    </citation>
    <scope>NUCLEOTIDE SEQUENCE [LARGE SCALE GENOMIC DNA]</scope>
    <source>
        <strain evidence="6 7">0125_3</strain>
    </source>
</reference>
<accession>A0A6M4GPM1</accession>
<dbReference type="AlphaFoldDB" id="A0A6M4GPM1"/>